<accession>W7A4B6</accession>
<dbReference type="GeneID" id="20040951"/>
<keyword evidence="2" id="KW-1185">Reference proteome</keyword>
<evidence type="ECO:0000313" key="1">
    <source>
        <dbReference type="EMBL" id="EUD63944.1"/>
    </source>
</evidence>
<proteinExistence type="predicted"/>
<evidence type="ECO:0000313" key="2">
    <source>
        <dbReference type="Proteomes" id="UP000030640"/>
    </source>
</evidence>
<gene>
    <name evidence="1" type="ORF">C922_05677</name>
</gene>
<dbReference type="EMBL" id="KI965590">
    <property type="protein sequence ID" value="EUD63944.1"/>
    <property type="molecule type" value="Genomic_DNA"/>
</dbReference>
<sequence>MQMVHKPQQQFLYRQDAQESRIMLRQIMYKLEIIFPTGIQWERSTLHDAGCNFERKECYGGYNPKGGFIYSILSLEAMRFGVDYDRHLTDSKLFSPLTQNGCLLCNE</sequence>
<dbReference type="RefSeq" id="XP_008819470.1">
    <property type="nucleotide sequence ID" value="XM_008821248.1"/>
</dbReference>
<reference evidence="1 2" key="1">
    <citation type="submission" date="2013-02" db="EMBL/GenBank/DDBJ databases">
        <title>The Genome Sequence of Plasmodium inui San Antonio 1.</title>
        <authorList>
            <consortium name="The Broad Institute Genome Sequencing Platform"/>
            <consortium name="The Broad Institute Genome Sequencing Center for Infectious Disease"/>
            <person name="Neafsey D."/>
            <person name="Cheeseman I."/>
            <person name="Volkman S."/>
            <person name="Adams J."/>
            <person name="Walker B."/>
            <person name="Young S.K."/>
            <person name="Zeng Q."/>
            <person name="Gargeya S."/>
            <person name="Fitzgerald M."/>
            <person name="Haas B."/>
            <person name="Abouelleil A."/>
            <person name="Alvarado L."/>
            <person name="Arachchi H.M."/>
            <person name="Berlin A.M."/>
            <person name="Chapman S.B."/>
            <person name="Dewar J."/>
            <person name="Goldberg J."/>
            <person name="Griggs A."/>
            <person name="Gujja S."/>
            <person name="Hansen M."/>
            <person name="Howarth C."/>
            <person name="Imamovic A."/>
            <person name="Larimer J."/>
            <person name="McCowan C."/>
            <person name="Murphy C."/>
            <person name="Neiman D."/>
            <person name="Pearson M."/>
            <person name="Priest M."/>
            <person name="Roberts A."/>
            <person name="Saif S."/>
            <person name="Shea T."/>
            <person name="Sisk P."/>
            <person name="Sykes S."/>
            <person name="Wortman J."/>
            <person name="Nusbaum C."/>
            <person name="Birren B."/>
        </authorList>
    </citation>
    <scope>NUCLEOTIDE SEQUENCE [LARGE SCALE GENOMIC DNA]</scope>
    <source>
        <strain evidence="1 2">San Antonio 1</strain>
    </source>
</reference>
<protein>
    <submittedName>
        <fullName evidence="1">Uncharacterized protein</fullName>
    </submittedName>
</protein>
<name>W7A4B6_9APIC</name>
<dbReference type="Proteomes" id="UP000030640">
    <property type="component" value="Unassembled WGS sequence"/>
</dbReference>
<dbReference type="VEuPathDB" id="PlasmoDB:C922_05677"/>
<dbReference type="AlphaFoldDB" id="W7A4B6"/>
<organism evidence="1 2">
    <name type="scientific">Plasmodium inui San Antonio 1</name>
    <dbReference type="NCBI Taxonomy" id="1237626"/>
    <lineage>
        <taxon>Eukaryota</taxon>
        <taxon>Sar</taxon>
        <taxon>Alveolata</taxon>
        <taxon>Apicomplexa</taxon>
        <taxon>Aconoidasida</taxon>
        <taxon>Haemosporida</taxon>
        <taxon>Plasmodiidae</taxon>
        <taxon>Plasmodium</taxon>
        <taxon>Plasmodium (Plasmodium)</taxon>
    </lineage>
</organism>